<dbReference type="OrthoDB" id="5873279at2759"/>
<feature type="compositionally biased region" description="Basic and acidic residues" evidence="2">
    <location>
        <begin position="539"/>
        <end position="555"/>
    </location>
</feature>
<feature type="compositionally biased region" description="Low complexity" evidence="2">
    <location>
        <begin position="789"/>
        <end position="805"/>
    </location>
</feature>
<dbReference type="GO" id="GO:0019901">
    <property type="term" value="F:protein kinase binding"/>
    <property type="evidence" value="ECO:0007669"/>
    <property type="project" value="TreeGrafter"/>
</dbReference>
<dbReference type="GO" id="GO:0031588">
    <property type="term" value="C:nucleotide-activated protein kinase complex"/>
    <property type="evidence" value="ECO:0007669"/>
    <property type="project" value="TreeGrafter"/>
</dbReference>
<comment type="similarity">
    <text evidence="1">Belongs to the CRP1/MDG1 family.</text>
</comment>
<dbReference type="PANTHER" id="PTHR10343:SF81">
    <property type="entry name" value="CRUCIFORM DNA-RECOGNIZING PROTEIN 1-RELATED"/>
    <property type="match status" value="1"/>
</dbReference>
<dbReference type="GO" id="GO:0007165">
    <property type="term" value="P:signal transduction"/>
    <property type="evidence" value="ECO:0007669"/>
    <property type="project" value="TreeGrafter"/>
</dbReference>
<dbReference type="Proteomes" id="UP001152607">
    <property type="component" value="Unassembled WGS sequence"/>
</dbReference>
<feature type="compositionally biased region" description="Low complexity" evidence="2">
    <location>
        <begin position="426"/>
        <end position="437"/>
    </location>
</feature>
<dbReference type="EMBL" id="CAOQHR010000013">
    <property type="protein sequence ID" value="CAI6342428.1"/>
    <property type="molecule type" value="Genomic_DNA"/>
</dbReference>
<dbReference type="InterPro" id="IPR032640">
    <property type="entry name" value="AMPK1_CBM"/>
</dbReference>
<sequence length="845" mass="87695">MEIKLVFHRRNRINRRRNSPVRRNLDFPPLQTSSPAIASDILLAVPIDLLVCYPTGSVVSVHTLPAIHPPIASSCLPACLLPTITHPPSTGVPQSPFPKTSPLPRARRTSTETPRFRPSHRIWGAIPLPGEEHSGDEVYVTGEFDSWKKSVRLDKEDGIFKKTVELPKEKTLYKFVVDGEWVVNDTAPKENDASGIVNNVLSLDEIKDDSVNTLSSAAPASTTAALAASVPKESEKSTSASTNKDAPDFDNLPGAFPLTPPAATPGSEPQAFSVNPIPATSGPGNPVDLAPGDKVPEPSTLTTNTIDSTVKHDAEPEEAKVSVAPIPATAGLGNPIQLAPGEKVPDPSTLTSNTVTSTANTDAASYAKSDSLPPKVDVLLTPEAERKADGGMFHLPPSIAGIIPESSLPADAPASSEQDPGVTIQSAAPTSTTAALAGEVPKESRAVPETVVDSQKEAGAAPEASANPEAVAEKSQLENELKMKVPEEPPAAEASVADRATAALAADVPKEPRSVPEEVKLSQKEAGVAPEASANPEAVIEKKQMEEELKMKVPEEPPAAEASLADRANAAAVPVVASVTAAAAVVAGAAYTAKDKAAEATTGLVAPATASQEVPEVVAESQKEAGVGPEAAANTEAVIEKKAVESELLSEVSETKPAAETFVKPAIAAKEVPAVVAESQKEAHAAPEAAANPEAVIEKKEVESELLKEVAKTNEAGAPAPTVTAATSTTAPGLSEEALSDAKPLKSSSEPDALNAPASKPAVPETSRPVNDSRDVSPMSKPMTNAEQPTVTTGTETTPADTTSTPKKEDTPAAESSSTPESANADKKKKRRSFFGKLKDKFSSK</sequence>
<keyword evidence="5" id="KW-1185">Reference proteome</keyword>
<evidence type="ECO:0000313" key="5">
    <source>
        <dbReference type="Proteomes" id="UP001152607"/>
    </source>
</evidence>
<evidence type="ECO:0000259" key="3">
    <source>
        <dbReference type="Pfam" id="PF16561"/>
    </source>
</evidence>
<feature type="compositionally biased region" description="Low complexity" evidence="2">
    <location>
        <begin position="215"/>
        <end position="229"/>
    </location>
</feature>
<evidence type="ECO:0000313" key="4">
    <source>
        <dbReference type="EMBL" id="CAI6342428.1"/>
    </source>
</evidence>
<dbReference type="GO" id="GO:0005634">
    <property type="term" value="C:nucleus"/>
    <property type="evidence" value="ECO:0007669"/>
    <property type="project" value="TreeGrafter"/>
</dbReference>
<organism evidence="4 5">
    <name type="scientific">Periconia digitata</name>
    <dbReference type="NCBI Taxonomy" id="1303443"/>
    <lineage>
        <taxon>Eukaryota</taxon>
        <taxon>Fungi</taxon>
        <taxon>Dikarya</taxon>
        <taxon>Ascomycota</taxon>
        <taxon>Pezizomycotina</taxon>
        <taxon>Dothideomycetes</taxon>
        <taxon>Pleosporomycetidae</taxon>
        <taxon>Pleosporales</taxon>
        <taxon>Massarineae</taxon>
        <taxon>Periconiaceae</taxon>
        <taxon>Periconia</taxon>
    </lineage>
</organism>
<evidence type="ECO:0000256" key="2">
    <source>
        <dbReference type="SAM" id="MobiDB-lite"/>
    </source>
</evidence>
<accession>A0A9W4USU9</accession>
<feature type="compositionally biased region" description="Basic and acidic residues" evidence="2">
    <location>
        <begin position="508"/>
        <end position="523"/>
    </location>
</feature>
<dbReference type="Gene3D" id="2.60.40.10">
    <property type="entry name" value="Immunoglobulins"/>
    <property type="match status" value="1"/>
</dbReference>
<evidence type="ECO:0000256" key="1">
    <source>
        <dbReference type="ARBA" id="ARBA00038216"/>
    </source>
</evidence>
<protein>
    <recommendedName>
        <fullName evidence="3">AMP-activated protein kinase glycogen-binding domain-containing protein</fullName>
    </recommendedName>
</protein>
<feature type="region of interest" description="Disordered" evidence="2">
    <location>
        <begin position="677"/>
        <end position="845"/>
    </location>
</feature>
<dbReference type="CDD" id="cd02859">
    <property type="entry name" value="E_set_AMPKbeta_like_N"/>
    <property type="match status" value="1"/>
</dbReference>
<feature type="region of interest" description="Disordered" evidence="2">
    <location>
        <begin position="403"/>
        <end position="476"/>
    </location>
</feature>
<dbReference type="InterPro" id="IPR050827">
    <property type="entry name" value="CRP1_MDG1_kinase"/>
</dbReference>
<reference evidence="4" key="1">
    <citation type="submission" date="2023-01" db="EMBL/GenBank/DDBJ databases">
        <authorList>
            <person name="Van Ghelder C."/>
            <person name="Rancurel C."/>
        </authorList>
    </citation>
    <scope>NUCLEOTIDE SEQUENCE</scope>
    <source>
        <strain evidence="4">CNCM I-4278</strain>
    </source>
</reference>
<feature type="compositionally biased region" description="Basic and acidic residues" evidence="2">
    <location>
        <begin position="309"/>
        <end position="320"/>
    </location>
</feature>
<feature type="compositionally biased region" description="Low complexity" evidence="2">
    <location>
        <begin position="718"/>
        <end position="732"/>
    </location>
</feature>
<feature type="region of interest" description="Disordered" evidence="2">
    <location>
        <begin position="215"/>
        <end position="370"/>
    </location>
</feature>
<feature type="region of interest" description="Disordered" evidence="2">
    <location>
        <begin position="609"/>
        <end position="633"/>
    </location>
</feature>
<feature type="region of interest" description="Disordered" evidence="2">
    <location>
        <begin position="87"/>
        <end position="116"/>
    </location>
</feature>
<feature type="compositionally biased region" description="Polar residues" evidence="2">
    <location>
        <begin position="348"/>
        <end position="363"/>
    </location>
</feature>
<dbReference type="InterPro" id="IPR013783">
    <property type="entry name" value="Ig-like_fold"/>
</dbReference>
<comment type="caution">
    <text evidence="4">The sequence shown here is derived from an EMBL/GenBank/DDBJ whole genome shotgun (WGS) entry which is preliminary data.</text>
</comment>
<feature type="compositionally biased region" description="Polar residues" evidence="2">
    <location>
        <begin position="299"/>
        <end position="308"/>
    </location>
</feature>
<dbReference type="Pfam" id="PF16561">
    <property type="entry name" value="AMPK1_CBM"/>
    <property type="match status" value="1"/>
</dbReference>
<dbReference type="PANTHER" id="PTHR10343">
    <property type="entry name" value="5'-AMP-ACTIVATED PROTEIN KINASE , BETA SUBUNIT"/>
    <property type="match status" value="1"/>
</dbReference>
<proteinExistence type="inferred from homology"/>
<name>A0A9W4USU9_9PLEO</name>
<dbReference type="GO" id="GO:0005737">
    <property type="term" value="C:cytoplasm"/>
    <property type="evidence" value="ECO:0007669"/>
    <property type="project" value="TreeGrafter"/>
</dbReference>
<feature type="compositionally biased region" description="Low complexity" evidence="2">
    <location>
        <begin position="686"/>
        <end position="695"/>
    </location>
</feature>
<feature type="region of interest" description="Disordered" evidence="2">
    <location>
        <begin position="505"/>
        <end position="562"/>
    </location>
</feature>
<dbReference type="AlphaFoldDB" id="A0A9W4USU9"/>
<feature type="compositionally biased region" description="Basic and acidic residues" evidence="2">
    <location>
        <begin position="696"/>
        <end position="712"/>
    </location>
</feature>
<feature type="compositionally biased region" description="Low complexity" evidence="2">
    <location>
        <begin position="813"/>
        <end position="823"/>
    </location>
</feature>
<gene>
    <name evidence="4" type="ORF">PDIGIT_LOCUS15635</name>
</gene>
<feature type="domain" description="AMP-activated protein kinase glycogen-binding" evidence="3">
    <location>
        <begin position="133"/>
        <end position="204"/>
    </location>
</feature>
<dbReference type="SUPFAM" id="SSF81296">
    <property type="entry name" value="E set domains"/>
    <property type="match status" value="1"/>
</dbReference>
<dbReference type="InterPro" id="IPR014756">
    <property type="entry name" value="Ig_E-set"/>
</dbReference>